<evidence type="ECO:0000259" key="3">
    <source>
        <dbReference type="Pfam" id="PF12849"/>
    </source>
</evidence>
<proteinExistence type="predicted"/>
<protein>
    <submittedName>
        <fullName evidence="5">ABC-type phosphate transport system, substrate-binding protein</fullName>
    </submittedName>
</protein>
<feature type="signal peptide" evidence="2">
    <location>
        <begin position="1"/>
        <end position="29"/>
    </location>
</feature>
<dbReference type="PANTHER" id="PTHR30570:SF1">
    <property type="entry name" value="PHOSPHATE-BINDING PROTEIN PSTS"/>
    <property type="match status" value="1"/>
</dbReference>
<feature type="domain" description="Bacterial Ig-like" evidence="4">
    <location>
        <begin position="433"/>
        <end position="510"/>
    </location>
</feature>
<evidence type="ECO:0000256" key="1">
    <source>
        <dbReference type="ARBA" id="ARBA00022729"/>
    </source>
</evidence>
<dbReference type="GO" id="GO:0005975">
    <property type="term" value="P:carbohydrate metabolic process"/>
    <property type="evidence" value="ECO:0007669"/>
    <property type="project" value="UniProtKB-ARBA"/>
</dbReference>
<dbReference type="InterPro" id="IPR050811">
    <property type="entry name" value="Phosphate_ABC_transporter"/>
</dbReference>
<evidence type="ECO:0000259" key="4">
    <source>
        <dbReference type="Pfam" id="PF16640"/>
    </source>
</evidence>
<dbReference type="RefSeq" id="WP_091112709.1">
    <property type="nucleotide sequence ID" value="NZ_BKAF01000008.1"/>
</dbReference>
<accession>A0A1I3H3R9</accession>
<dbReference type="EMBL" id="FOQG01000007">
    <property type="protein sequence ID" value="SFI30202.1"/>
    <property type="molecule type" value="Genomic_DNA"/>
</dbReference>
<evidence type="ECO:0000313" key="6">
    <source>
        <dbReference type="Proteomes" id="UP000198649"/>
    </source>
</evidence>
<sequence length="515" mass="51509">MYARKLLAASVTAALTASAVALTAGSASAAVDPDDTTFTPVVADLIGVGSDTSQRALKLLADGWNTGSPAPSFKIATYAATGGGTIPLPTAAVNRPNGSGAGKSTLYGAGNNTDIDFARSSSANSSAESAAGLQAFPFALDTLVMAVSNSVPSNAPTALTNAQIVGIYNGSVTNWSAIGGTAGVIAPKIPQAGSGTRSFFVAQLKSMNGGVDVALAASVVEVQEHDDTTVKSNPNAVAPFSEGRAGLLGTTLRLETGFRANRALYNVVRGTDVGNAGVLSVFGKDGFFCSTDARPLVEAAGFKQLATSDFGGVCGAPTQSASSNFTLNQRVVTSTNLAVTSTSARSARLVATVTGSTSPAGTVSFFEGETPVASNVPLTSGQAVATLTGVAPGAHTYRAVFTPQEGSFFDASEDEGTGSVKTSSTIAESFAATIKAGKRAKGTITVTLAGVSSKATGTVKVLKGSKVLASKALTAGKAVITLPKLTNGVNRLKVVWAGNGVAAGSSKAFTIKQTK</sequence>
<organism evidence="5 6">
    <name type="scientific">Nocardioides psychrotolerans</name>
    <dbReference type="NCBI Taxonomy" id="1005945"/>
    <lineage>
        <taxon>Bacteria</taxon>
        <taxon>Bacillati</taxon>
        <taxon>Actinomycetota</taxon>
        <taxon>Actinomycetes</taxon>
        <taxon>Propionibacteriales</taxon>
        <taxon>Nocardioidaceae</taxon>
        <taxon>Nocardioides</taxon>
    </lineage>
</organism>
<gene>
    <name evidence="5" type="ORF">SAMN05216561_10718</name>
</gene>
<reference evidence="5 6" key="1">
    <citation type="submission" date="2016-10" db="EMBL/GenBank/DDBJ databases">
        <authorList>
            <person name="de Groot N.N."/>
        </authorList>
    </citation>
    <scope>NUCLEOTIDE SEQUENCE [LARGE SCALE GENOMIC DNA]</scope>
    <source>
        <strain evidence="5 6">CGMCC 1.11156</strain>
    </source>
</reference>
<dbReference type="InterPro" id="IPR013783">
    <property type="entry name" value="Ig-like_fold"/>
</dbReference>
<keyword evidence="1 2" id="KW-0732">Signal</keyword>
<feature type="chain" id="PRO_5011733350" evidence="2">
    <location>
        <begin position="30"/>
        <end position="515"/>
    </location>
</feature>
<dbReference type="Gene3D" id="2.60.40.10">
    <property type="entry name" value="Immunoglobulins"/>
    <property type="match status" value="2"/>
</dbReference>
<dbReference type="AlphaFoldDB" id="A0A1I3H3R9"/>
<dbReference type="Gene3D" id="3.40.190.10">
    <property type="entry name" value="Periplasmic binding protein-like II"/>
    <property type="match status" value="2"/>
</dbReference>
<dbReference type="Pfam" id="PF16640">
    <property type="entry name" value="Big_3_5"/>
    <property type="match status" value="1"/>
</dbReference>
<dbReference type="InterPro" id="IPR032109">
    <property type="entry name" value="Big_3_5"/>
</dbReference>
<dbReference type="Pfam" id="PF12849">
    <property type="entry name" value="PBP_like_2"/>
    <property type="match status" value="1"/>
</dbReference>
<dbReference type="OrthoDB" id="3636760at2"/>
<dbReference type="SUPFAM" id="SSF53850">
    <property type="entry name" value="Periplasmic binding protein-like II"/>
    <property type="match status" value="1"/>
</dbReference>
<dbReference type="Proteomes" id="UP000198649">
    <property type="component" value="Unassembled WGS sequence"/>
</dbReference>
<evidence type="ECO:0000313" key="5">
    <source>
        <dbReference type="EMBL" id="SFI30202.1"/>
    </source>
</evidence>
<keyword evidence="6" id="KW-1185">Reference proteome</keyword>
<evidence type="ECO:0000256" key="2">
    <source>
        <dbReference type="SAM" id="SignalP"/>
    </source>
</evidence>
<feature type="domain" description="PBP" evidence="3">
    <location>
        <begin position="95"/>
        <end position="207"/>
    </location>
</feature>
<dbReference type="InterPro" id="IPR024370">
    <property type="entry name" value="PBP_domain"/>
</dbReference>
<name>A0A1I3H3R9_9ACTN</name>
<dbReference type="PANTHER" id="PTHR30570">
    <property type="entry name" value="PERIPLASMIC PHOSPHATE BINDING COMPONENT OF PHOSPHATE ABC TRANSPORTER"/>
    <property type="match status" value="1"/>
</dbReference>
<dbReference type="STRING" id="1005945.SAMN05216561_10718"/>